<dbReference type="EMBL" id="QEKH01000018">
    <property type="protein sequence ID" value="PVY40013.1"/>
    <property type="molecule type" value="Genomic_DNA"/>
</dbReference>
<name>A0A2U1AUE1_9BACT</name>
<sequence length="44" mass="5282">MDGRKCRRRENKFSLIDLPIAEKMNFWNKDLNNNKIYAGIVKQL</sequence>
<dbReference type="Proteomes" id="UP000245959">
    <property type="component" value="Unassembled WGS sequence"/>
</dbReference>
<gene>
    <name evidence="1" type="ORF">C8D82_11812</name>
</gene>
<comment type="caution">
    <text evidence="1">The sequence shown here is derived from an EMBL/GenBank/DDBJ whole genome shotgun (WGS) entry which is preliminary data.</text>
</comment>
<protein>
    <submittedName>
        <fullName evidence="1">Uncharacterized protein</fullName>
    </submittedName>
</protein>
<proteinExistence type="predicted"/>
<keyword evidence="2" id="KW-1185">Reference proteome</keyword>
<dbReference type="AlphaFoldDB" id="A0A2U1AUE1"/>
<organism evidence="1 2">
    <name type="scientific">Victivallis vadensis</name>
    <dbReference type="NCBI Taxonomy" id="172901"/>
    <lineage>
        <taxon>Bacteria</taxon>
        <taxon>Pseudomonadati</taxon>
        <taxon>Lentisphaerota</taxon>
        <taxon>Lentisphaeria</taxon>
        <taxon>Victivallales</taxon>
        <taxon>Victivallaceae</taxon>
        <taxon>Victivallis</taxon>
    </lineage>
</organism>
<accession>A0A2U1AUE1</accession>
<evidence type="ECO:0000313" key="2">
    <source>
        <dbReference type="Proteomes" id="UP000245959"/>
    </source>
</evidence>
<evidence type="ECO:0000313" key="1">
    <source>
        <dbReference type="EMBL" id="PVY40013.1"/>
    </source>
</evidence>
<reference evidence="1 2" key="1">
    <citation type="submission" date="2018-04" db="EMBL/GenBank/DDBJ databases">
        <title>Genomic Encyclopedia of Type Strains, Phase IV (KMG-IV): sequencing the most valuable type-strain genomes for metagenomic binning, comparative biology and taxonomic classification.</title>
        <authorList>
            <person name="Goeker M."/>
        </authorList>
    </citation>
    <scope>NUCLEOTIDE SEQUENCE [LARGE SCALE GENOMIC DNA]</scope>
    <source>
        <strain evidence="1 2">DSM 14823</strain>
    </source>
</reference>